<dbReference type="Gene3D" id="2.30.110.10">
    <property type="entry name" value="Electron Transport, Fmn-binding Protein, Chain A"/>
    <property type="match status" value="1"/>
</dbReference>
<dbReference type="SUPFAM" id="SSF50475">
    <property type="entry name" value="FMN-binding split barrel"/>
    <property type="match status" value="1"/>
</dbReference>
<dbReference type="InterPro" id="IPR012349">
    <property type="entry name" value="Split_barrel_FMN-bd"/>
</dbReference>
<reference evidence="2 3" key="1">
    <citation type="submission" date="2023-11" db="EMBL/GenBank/DDBJ databases">
        <title>Genome sequence of Microbacterium rhizosphaerae KACC 19337.</title>
        <authorList>
            <person name="Choi H."/>
            <person name="Kim S."/>
            <person name="Kim Y."/>
            <person name="Kwon S.-W."/>
            <person name="Heo J."/>
        </authorList>
    </citation>
    <scope>NUCLEOTIDE SEQUENCE [LARGE SCALE GENOMIC DNA]</scope>
    <source>
        <strain evidence="2 3">KACC 19337</strain>
    </source>
</reference>
<dbReference type="RefSeq" id="WP_320940991.1">
    <property type="nucleotide sequence ID" value="NZ_BAABEU010000010.1"/>
</dbReference>
<evidence type="ECO:0000313" key="3">
    <source>
        <dbReference type="Proteomes" id="UP001323798"/>
    </source>
</evidence>
<gene>
    <name evidence="2" type="ORF">SM116_10805</name>
</gene>
<evidence type="ECO:0000313" key="2">
    <source>
        <dbReference type="EMBL" id="WPR88271.1"/>
    </source>
</evidence>
<dbReference type="EMBL" id="CP139368">
    <property type="protein sequence ID" value="WPR88271.1"/>
    <property type="molecule type" value="Genomic_DNA"/>
</dbReference>
<feature type="region of interest" description="Disordered" evidence="1">
    <location>
        <begin position="145"/>
        <end position="190"/>
    </location>
</feature>
<accession>A0ABZ0SGL8</accession>
<protein>
    <submittedName>
        <fullName evidence="2">Pyridoxamine 5'-phosphate oxidase family protein</fullName>
    </submittedName>
</protein>
<name>A0ABZ0SGL8_9MICO</name>
<dbReference type="Pfam" id="PF12900">
    <property type="entry name" value="Pyridox_ox_2"/>
    <property type="match status" value="1"/>
</dbReference>
<organism evidence="2 3">
    <name type="scientific">Microbacterium rhizosphaerae</name>
    <dbReference type="NCBI Taxonomy" id="1678237"/>
    <lineage>
        <taxon>Bacteria</taxon>
        <taxon>Bacillati</taxon>
        <taxon>Actinomycetota</taxon>
        <taxon>Actinomycetes</taxon>
        <taxon>Micrococcales</taxon>
        <taxon>Microbacteriaceae</taxon>
        <taxon>Microbacterium</taxon>
    </lineage>
</organism>
<dbReference type="InterPro" id="IPR024747">
    <property type="entry name" value="Pyridox_Oxase-rel"/>
</dbReference>
<dbReference type="Proteomes" id="UP001323798">
    <property type="component" value="Chromosome"/>
</dbReference>
<evidence type="ECO:0000256" key="1">
    <source>
        <dbReference type="SAM" id="MobiDB-lite"/>
    </source>
</evidence>
<sequence length="190" mass="20978">MSASAYSADSRGQEVETLGVEECWRLLRLATIGRLAVSGLDGGLDIVPLNYLTYERCVYFRTAPGSKLGKLQAHPEVAFEIDGQDDRRRWSVVVHGTAHLVLDPAEIERSGIDWLISWNPTAKSHFVRIDPDAVTGRRFPKHYHASSLAEPMTPAADAAPDDDAREFTSHDGVLPKPWPIPHRTPTTPGD</sequence>
<keyword evidence="3" id="KW-1185">Reference proteome</keyword>
<proteinExistence type="predicted"/>